<comment type="catalytic activity">
    <reaction evidence="4">
        <text>3-hydroxy-L-kynurenine + H2O = 3-hydroxyanthranilate + L-alanine + H(+)</text>
        <dbReference type="Rhea" id="RHEA:25143"/>
        <dbReference type="ChEBI" id="CHEBI:15377"/>
        <dbReference type="ChEBI" id="CHEBI:15378"/>
        <dbReference type="ChEBI" id="CHEBI:36559"/>
        <dbReference type="ChEBI" id="CHEBI:57972"/>
        <dbReference type="ChEBI" id="CHEBI:58125"/>
        <dbReference type="EC" id="3.7.1.3"/>
    </reaction>
</comment>
<reference evidence="7 8" key="1">
    <citation type="submission" date="2023-06" db="EMBL/GenBank/DDBJ databases">
        <title>Rock-solubilizing bacteria, Microbacterium invictum, promotes re-establishment of vegetation in rocky wasteland by accelerating rock bio-weathering and reshaping soil bacterial community.</title>
        <authorList>
            <person name="Liu C."/>
        </authorList>
    </citation>
    <scope>NUCLEOTIDE SEQUENCE [LARGE SCALE GENOMIC DNA]</scope>
    <source>
        <strain evidence="7 8">X-18</strain>
    </source>
</reference>
<evidence type="ECO:0000313" key="8">
    <source>
        <dbReference type="Proteomes" id="UP001324533"/>
    </source>
</evidence>
<dbReference type="Gene3D" id="3.90.1150.10">
    <property type="entry name" value="Aspartate Aminotransferase, domain 1"/>
    <property type="match status" value="1"/>
</dbReference>
<evidence type="ECO:0000256" key="3">
    <source>
        <dbReference type="ARBA" id="ARBA00022898"/>
    </source>
</evidence>
<dbReference type="InterPro" id="IPR015421">
    <property type="entry name" value="PyrdxlP-dep_Trfase_major"/>
</dbReference>
<evidence type="ECO:0000256" key="5">
    <source>
        <dbReference type="RuleBase" id="RU004508"/>
    </source>
</evidence>
<keyword evidence="8" id="KW-1185">Reference proteome</keyword>
<proteinExistence type="inferred from homology"/>
<dbReference type="EMBL" id="CP139779">
    <property type="protein sequence ID" value="WQB70619.1"/>
    <property type="molecule type" value="Genomic_DNA"/>
</dbReference>
<protein>
    <recommendedName>
        <fullName evidence="4">Kynureninase</fullName>
        <ecNumber evidence="4">3.7.1.3</ecNumber>
    </recommendedName>
</protein>
<dbReference type="PANTHER" id="PTHR14084">
    <property type="entry name" value="KYNURENINASE"/>
    <property type="match status" value="1"/>
</dbReference>
<dbReference type="RefSeq" id="WP_322410759.1">
    <property type="nucleotide sequence ID" value="NZ_CP139779.1"/>
</dbReference>
<dbReference type="PIRSF" id="PIRSF038800">
    <property type="entry name" value="KYNU"/>
    <property type="match status" value="1"/>
</dbReference>
<comment type="similarity">
    <text evidence="5">Belongs to the DegT/DnrJ/EryC1 family.</text>
</comment>
<feature type="region of interest" description="Disordered" evidence="6">
    <location>
        <begin position="421"/>
        <end position="464"/>
    </location>
</feature>
<keyword evidence="3 4" id="KW-0663">Pyridoxal phosphate</keyword>
<keyword evidence="7" id="KW-0808">Transferase</keyword>
<keyword evidence="7" id="KW-0032">Aminotransferase</keyword>
<gene>
    <name evidence="7" type="ORF">T9R20_01270</name>
</gene>
<comment type="similarity">
    <text evidence="4">Belongs to the kynureninase family.</text>
</comment>
<dbReference type="Proteomes" id="UP001324533">
    <property type="component" value="Chromosome"/>
</dbReference>
<dbReference type="SUPFAM" id="SSF53383">
    <property type="entry name" value="PLP-dependent transferases"/>
    <property type="match status" value="1"/>
</dbReference>
<dbReference type="PANTHER" id="PTHR14084:SF0">
    <property type="entry name" value="KYNURENINASE"/>
    <property type="match status" value="1"/>
</dbReference>
<evidence type="ECO:0000256" key="6">
    <source>
        <dbReference type="SAM" id="MobiDB-lite"/>
    </source>
</evidence>
<dbReference type="Pfam" id="PF01041">
    <property type="entry name" value="DegT_DnrJ_EryC1"/>
    <property type="match status" value="1"/>
</dbReference>
<evidence type="ECO:0000256" key="4">
    <source>
        <dbReference type="PIRNR" id="PIRNR038800"/>
    </source>
</evidence>
<keyword evidence="1 4" id="KW-0662">Pyridine nucleotide biosynthesis</keyword>
<sequence length="464" mass="48374">MTDPRSRAGAQDWDAAASALDAADPLREFRDRFVGAETSLVYFDGNSLGRPPRATAERLARFVADEWGGRLIRGWDESWMRLPYAVGDEIGRVTLGAAAGQTVVGDSTTVLLYKLMRAAVDHQRRRDPARVEIVIDTDNFPTDRFLVEGIAAERGATIRWIEVDTAAGVTPDQLRAVVGPATALVVLSHVAYRSGHLADAPALTAVARDAGALLLWDVCHSAGSVPVELDAWGADLAVGCTYKYLNGGPGSPAFAYVATRLQSALTQPIQGWMGAADVFSMGPRYEPAAGMGRFLSGTPPIVGMLAMQDTLAMIDEAGMGQIREKSRALTGFAVDLADDLLGPFGVTLGSPRDAAERGGHVTLRHPQMRAVTARLWQNDVIPDYRDPGGLRIGLSPLSTSFAETLVGMRAVADALRVLGGDGGDGRGGGGGDDGVGDVGGDGDGGADGGRDGGNGAAAPTGATP</sequence>
<dbReference type="InterPro" id="IPR015424">
    <property type="entry name" value="PyrdxlP-dep_Trfase"/>
</dbReference>
<evidence type="ECO:0000256" key="1">
    <source>
        <dbReference type="ARBA" id="ARBA00022642"/>
    </source>
</evidence>
<comment type="function">
    <text evidence="4">Catalyzes the cleavage of L-kynurenine (L-Kyn) and L-3-hydroxykynurenine (L-3OHKyn) into anthranilic acid (AA) and 3-hydroxyanthranilic acid (3-OHAA), respectively.</text>
</comment>
<accession>A0ABZ0VAW5</accession>
<evidence type="ECO:0000313" key="7">
    <source>
        <dbReference type="EMBL" id="WQB70619.1"/>
    </source>
</evidence>
<dbReference type="InterPro" id="IPR000653">
    <property type="entry name" value="DegT/StrS_aminotransferase"/>
</dbReference>
<comment type="pathway">
    <text evidence="4">Amino-acid degradation; L-kynurenine degradation; L-alanine and anthranilate from L-kynurenine: step 1/1.</text>
</comment>
<keyword evidence="2 4" id="KW-0378">Hydrolase</keyword>
<dbReference type="GO" id="GO:0008483">
    <property type="term" value="F:transaminase activity"/>
    <property type="evidence" value="ECO:0007669"/>
    <property type="project" value="UniProtKB-KW"/>
</dbReference>
<dbReference type="Gene3D" id="3.40.640.10">
    <property type="entry name" value="Type I PLP-dependent aspartate aminotransferase-like (Major domain)"/>
    <property type="match status" value="1"/>
</dbReference>
<comment type="catalytic activity">
    <reaction evidence="4">
        <text>L-kynurenine + H2O = anthranilate + L-alanine + H(+)</text>
        <dbReference type="Rhea" id="RHEA:16813"/>
        <dbReference type="ChEBI" id="CHEBI:15377"/>
        <dbReference type="ChEBI" id="CHEBI:15378"/>
        <dbReference type="ChEBI" id="CHEBI:16567"/>
        <dbReference type="ChEBI" id="CHEBI:57959"/>
        <dbReference type="ChEBI" id="CHEBI:57972"/>
        <dbReference type="EC" id="3.7.1.3"/>
    </reaction>
</comment>
<feature type="compositionally biased region" description="Gly residues" evidence="6">
    <location>
        <begin position="421"/>
        <end position="455"/>
    </location>
</feature>
<comment type="pathway">
    <text evidence="4">Cofactor biosynthesis; NAD(+) biosynthesis; quinolinate from L-kynurenine: step 2/3.</text>
</comment>
<organism evidence="7 8">
    <name type="scientific">Microbacterium invictum</name>
    <dbReference type="NCBI Taxonomy" id="515415"/>
    <lineage>
        <taxon>Bacteria</taxon>
        <taxon>Bacillati</taxon>
        <taxon>Actinomycetota</taxon>
        <taxon>Actinomycetes</taxon>
        <taxon>Micrococcales</taxon>
        <taxon>Microbacteriaceae</taxon>
        <taxon>Microbacterium</taxon>
    </lineage>
</organism>
<dbReference type="Pfam" id="PF22580">
    <property type="entry name" value="KYNU_C"/>
    <property type="match status" value="1"/>
</dbReference>
<comment type="subunit">
    <text evidence="4">Homodimer.</text>
</comment>
<evidence type="ECO:0000256" key="2">
    <source>
        <dbReference type="ARBA" id="ARBA00022801"/>
    </source>
</evidence>
<dbReference type="EC" id="3.7.1.3" evidence="4"/>
<comment type="cofactor">
    <cofactor evidence="4">
        <name>pyridoxal 5'-phosphate</name>
        <dbReference type="ChEBI" id="CHEBI:597326"/>
    </cofactor>
</comment>
<dbReference type="InterPro" id="IPR015422">
    <property type="entry name" value="PyrdxlP-dep_Trfase_small"/>
</dbReference>
<dbReference type="InterPro" id="IPR010111">
    <property type="entry name" value="Kynureninase"/>
</dbReference>
<name>A0ABZ0VAW5_9MICO</name>